<feature type="non-terminal residue" evidence="1">
    <location>
        <position position="1"/>
    </location>
</feature>
<evidence type="ECO:0000313" key="1">
    <source>
        <dbReference type="EMBL" id="CAG8828705.1"/>
    </source>
</evidence>
<evidence type="ECO:0000313" key="2">
    <source>
        <dbReference type="Proteomes" id="UP000789901"/>
    </source>
</evidence>
<protein>
    <submittedName>
        <fullName evidence="1">1566_t:CDS:1</fullName>
    </submittedName>
</protein>
<feature type="non-terminal residue" evidence="1">
    <location>
        <position position="112"/>
    </location>
</feature>
<accession>A0ABN7WDT2</accession>
<reference evidence="1 2" key="1">
    <citation type="submission" date="2021-06" db="EMBL/GenBank/DDBJ databases">
        <authorList>
            <person name="Kallberg Y."/>
            <person name="Tangrot J."/>
            <person name="Rosling A."/>
        </authorList>
    </citation>
    <scope>NUCLEOTIDE SEQUENCE [LARGE SCALE GENOMIC DNA]</scope>
    <source>
        <strain evidence="1 2">120-4 pot B 10/14</strain>
    </source>
</reference>
<comment type="caution">
    <text evidence="1">The sequence shown here is derived from an EMBL/GenBank/DDBJ whole genome shotgun (WGS) entry which is preliminary data.</text>
</comment>
<sequence length="112" mass="13320">KETEPIEEEQIETASNIIVDIEDAIGENKTRQISYSEVVGQYQRERRREDYDKMIELLKDPELLITLIKHKITTILKNYPIPVAIKAKLQYKNKAFFRSFTRYVLSQPQYQK</sequence>
<dbReference type="Proteomes" id="UP000789901">
    <property type="component" value="Unassembled WGS sequence"/>
</dbReference>
<name>A0ABN7WDT2_GIGMA</name>
<keyword evidence="2" id="KW-1185">Reference proteome</keyword>
<organism evidence="1 2">
    <name type="scientific">Gigaspora margarita</name>
    <dbReference type="NCBI Taxonomy" id="4874"/>
    <lineage>
        <taxon>Eukaryota</taxon>
        <taxon>Fungi</taxon>
        <taxon>Fungi incertae sedis</taxon>
        <taxon>Mucoromycota</taxon>
        <taxon>Glomeromycotina</taxon>
        <taxon>Glomeromycetes</taxon>
        <taxon>Diversisporales</taxon>
        <taxon>Gigasporaceae</taxon>
        <taxon>Gigaspora</taxon>
    </lineage>
</organism>
<proteinExistence type="predicted"/>
<dbReference type="EMBL" id="CAJVQB010040681">
    <property type="protein sequence ID" value="CAG8828705.1"/>
    <property type="molecule type" value="Genomic_DNA"/>
</dbReference>
<gene>
    <name evidence="1" type="ORF">GMARGA_LOCUS29783</name>
</gene>